<dbReference type="EMBL" id="LAZR01012445">
    <property type="protein sequence ID" value="KKM26809.1"/>
    <property type="molecule type" value="Genomic_DNA"/>
</dbReference>
<feature type="region of interest" description="Disordered" evidence="1">
    <location>
        <begin position="1"/>
        <end position="35"/>
    </location>
</feature>
<feature type="region of interest" description="Disordered" evidence="1">
    <location>
        <begin position="87"/>
        <end position="110"/>
    </location>
</feature>
<evidence type="ECO:0000256" key="1">
    <source>
        <dbReference type="SAM" id="MobiDB-lite"/>
    </source>
</evidence>
<sequence>MTDRTPIPQDELDAMRAREEAATEGPWEDTGDAISHEDWSKTEIIYHAGKGDNDCACFIGWKEEDRIFAAHARTDQPRLRIAYEELKASHHESNSPNFPDAWGQEGETKG</sequence>
<dbReference type="AlphaFoldDB" id="A0A0F9J2Z7"/>
<protein>
    <submittedName>
        <fullName evidence="2">Uncharacterized protein</fullName>
    </submittedName>
</protein>
<name>A0A0F9J2Z7_9ZZZZ</name>
<accession>A0A0F9J2Z7</accession>
<organism evidence="2">
    <name type="scientific">marine sediment metagenome</name>
    <dbReference type="NCBI Taxonomy" id="412755"/>
    <lineage>
        <taxon>unclassified sequences</taxon>
        <taxon>metagenomes</taxon>
        <taxon>ecological metagenomes</taxon>
    </lineage>
</organism>
<proteinExistence type="predicted"/>
<reference evidence="2" key="1">
    <citation type="journal article" date="2015" name="Nature">
        <title>Complex archaea that bridge the gap between prokaryotes and eukaryotes.</title>
        <authorList>
            <person name="Spang A."/>
            <person name="Saw J.H."/>
            <person name="Jorgensen S.L."/>
            <person name="Zaremba-Niedzwiedzka K."/>
            <person name="Martijn J."/>
            <person name="Lind A.E."/>
            <person name="van Eijk R."/>
            <person name="Schleper C."/>
            <person name="Guy L."/>
            <person name="Ettema T.J."/>
        </authorList>
    </citation>
    <scope>NUCLEOTIDE SEQUENCE</scope>
</reference>
<comment type="caution">
    <text evidence="2">The sequence shown here is derived from an EMBL/GenBank/DDBJ whole genome shotgun (WGS) entry which is preliminary data.</text>
</comment>
<gene>
    <name evidence="2" type="ORF">LCGC14_1581070</name>
</gene>
<evidence type="ECO:0000313" key="2">
    <source>
        <dbReference type="EMBL" id="KKM26809.1"/>
    </source>
</evidence>